<evidence type="ECO:0000259" key="2">
    <source>
        <dbReference type="Pfam" id="PF01301"/>
    </source>
</evidence>
<dbReference type="Gene3D" id="3.20.20.80">
    <property type="entry name" value="Glycosidases"/>
    <property type="match status" value="1"/>
</dbReference>
<comment type="similarity">
    <text evidence="1">Belongs to the glycosyl hydrolase 35 family.</text>
</comment>
<dbReference type="GO" id="GO:0004553">
    <property type="term" value="F:hydrolase activity, hydrolyzing O-glycosyl compounds"/>
    <property type="evidence" value="ECO:0007669"/>
    <property type="project" value="InterPro"/>
</dbReference>
<dbReference type="EMBL" id="QMKO01001618">
    <property type="protein sequence ID" value="RTG88034.1"/>
    <property type="molecule type" value="Genomic_DNA"/>
</dbReference>
<keyword evidence="5" id="KW-1185">Reference proteome</keyword>
<dbReference type="Gene3D" id="2.60.120.260">
    <property type="entry name" value="Galactose-binding domain-like"/>
    <property type="match status" value="2"/>
</dbReference>
<dbReference type="InterPro" id="IPR001944">
    <property type="entry name" value="Glycoside_Hdrlase_35"/>
</dbReference>
<evidence type="ECO:0000256" key="1">
    <source>
        <dbReference type="ARBA" id="ARBA00009809"/>
    </source>
</evidence>
<dbReference type="Pfam" id="PF21317">
    <property type="entry name" value="BetaGal_ABD_1"/>
    <property type="match status" value="1"/>
</dbReference>
<reference evidence="4 5" key="1">
    <citation type="journal article" date="2019" name="PLoS Pathog.">
        <title>Genome sequence of the bovine parasite Schistosoma bovis Tanzania.</title>
        <authorList>
            <person name="Oey H."/>
            <person name="Zakrzewski M."/>
            <person name="Gobert G."/>
            <person name="Gravermann K."/>
            <person name="Stoye J."/>
            <person name="Jones M."/>
            <person name="Mcmanus D."/>
            <person name="Krause L."/>
        </authorList>
    </citation>
    <scope>NUCLEOTIDE SEQUENCE [LARGE SCALE GENOMIC DNA]</scope>
    <source>
        <strain evidence="4 5">TAN1997</strain>
    </source>
</reference>
<sequence length="397" mass="45714">MKQNGFENLPIINLHYEPLFNILKIFIDVFAFIRLQLENEYGSYSTCDEKYLKELYNLARSHLGENIIIFTSDGPSNSLLKCGSSDKRYLATVNFGPTTAPVLEVFKVLENFRQNQPWVNSEYYVGWLDVWGGDHHITNPEWAVSGLNHLISYSMRVNVNMYMFHGGTNFGFWNGGARPESSITSYDYDAPISEAGDITRKYMIIRDLLFRRKGTKPPELPRNTTKISYGRVNMKFESHLLENKAPVTHSAFPLIMESLRQTFHGSIRYRNRTFQLNNMHDVSNLTIIAENAGHINYGSKMYSDVKGITGPVILNGKELRDWTMIPIRDPFAIGIISVNGHHVGRFDQQQGPQFRLYVPKTFLKLGRNHITITELRGPIKDNAHHVHITFHDQMLWK</sequence>
<dbReference type="InterPro" id="IPR008979">
    <property type="entry name" value="Galactose-bd-like_sf"/>
</dbReference>
<dbReference type="PRINTS" id="PR00742">
    <property type="entry name" value="GLHYDRLASE35"/>
</dbReference>
<dbReference type="InterPro" id="IPR031330">
    <property type="entry name" value="Gly_Hdrlase_35_cat"/>
</dbReference>
<dbReference type="Proteomes" id="UP000290809">
    <property type="component" value="Unassembled WGS sequence"/>
</dbReference>
<gene>
    <name evidence="4" type="ORF">DC041_0004142</name>
</gene>
<dbReference type="InterPro" id="IPR017853">
    <property type="entry name" value="GH"/>
</dbReference>
<comment type="caution">
    <text evidence="4">The sequence shown here is derived from an EMBL/GenBank/DDBJ whole genome shotgun (WGS) entry which is preliminary data.</text>
</comment>
<proteinExistence type="inferred from homology"/>
<accession>A0A430QK26</accession>
<evidence type="ECO:0000313" key="4">
    <source>
        <dbReference type="EMBL" id="RTG88034.1"/>
    </source>
</evidence>
<evidence type="ECO:0000259" key="3">
    <source>
        <dbReference type="Pfam" id="PF21317"/>
    </source>
</evidence>
<dbReference type="SUPFAM" id="SSF51445">
    <property type="entry name" value="(Trans)glycosidases"/>
    <property type="match status" value="1"/>
</dbReference>
<organism evidence="4 5">
    <name type="scientific">Schistosoma bovis</name>
    <name type="common">Blood fluke</name>
    <dbReference type="NCBI Taxonomy" id="6184"/>
    <lineage>
        <taxon>Eukaryota</taxon>
        <taxon>Metazoa</taxon>
        <taxon>Spiralia</taxon>
        <taxon>Lophotrochozoa</taxon>
        <taxon>Platyhelminthes</taxon>
        <taxon>Trematoda</taxon>
        <taxon>Digenea</taxon>
        <taxon>Strigeidida</taxon>
        <taxon>Schistosomatoidea</taxon>
        <taxon>Schistosomatidae</taxon>
        <taxon>Schistosoma</taxon>
    </lineage>
</organism>
<feature type="domain" description="Beta-galactosidase 1-like first all-beta" evidence="3">
    <location>
        <begin position="264"/>
        <end position="327"/>
    </location>
</feature>
<dbReference type="AlphaFoldDB" id="A0A430QK26"/>
<dbReference type="InterPro" id="IPR048912">
    <property type="entry name" value="BetaGal1-like_ABD1"/>
</dbReference>
<name>A0A430QK26_SCHBO</name>
<feature type="domain" description="Glycoside hydrolase 35 catalytic" evidence="2">
    <location>
        <begin position="33"/>
        <end position="209"/>
    </location>
</feature>
<dbReference type="SUPFAM" id="SSF49785">
    <property type="entry name" value="Galactose-binding domain-like"/>
    <property type="match status" value="1"/>
</dbReference>
<dbReference type="STRING" id="6184.A0A430QK26"/>
<dbReference type="Pfam" id="PF01301">
    <property type="entry name" value="Glyco_hydro_35"/>
    <property type="match status" value="1"/>
</dbReference>
<protein>
    <submittedName>
        <fullName evidence="4">Beta-galactosidase</fullName>
    </submittedName>
</protein>
<evidence type="ECO:0000313" key="5">
    <source>
        <dbReference type="Proteomes" id="UP000290809"/>
    </source>
</evidence>
<dbReference type="GO" id="GO:0005975">
    <property type="term" value="P:carbohydrate metabolic process"/>
    <property type="evidence" value="ECO:0007669"/>
    <property type="project" value="InterPro"/>
</dbReference>
<dbReference type="PANTHER" id="PTHR23421">
    <property type="entry name" value="BETA-GALACTOSIDASE RELATED"/>
    <property type="match status" value="1"/>
</dbReference>